<reference evidence="1 2" key="2">
    <citation type="submission" date="2020-03" db="EMBL/GenBank/DDBJ databases">
        <authorList>
            <person name="Ichikawa N."/>
            <person name="Kimura A."/>
            <person name="Kitahashi Y."/>
            <person name="Uohara A."/>
        </authorList>
    </citation>
    <scope>NUCLEOTIDE SEQUENCE [LARGE SCALE GENOMIC DNA]</scope>
    <source>
        <strain evidence="1 2">NBRC 107702</strain>
    </source>
</reference>
<sequence length="232" mass="25119">MLVDTTGPLERLALAVRARRYISAWSASAQALTLLVALDERGWTRLLAEPRDLDALADFSGLPLNRVRDLVAVLDAHGIAEWHDGKVRLSPPFEALSADDAWVGLRDVLDQSIAMSQLVRSAAVMREEVSLTEAEALTIACVAGGRTTRVTVATYEKILAELPELREKARAGRYLDVGCGIAGATLTMATMFPEMRAVAVEIVPAIAGEATCRAMALGVWKCDAWTRETSTR</sequence>
<dbReference type="Proteomes" id="UP000502508">
    <property type="component" value="Chromosome"/>
</dbReference>
<evidence type="ECO:0000313" key="1">
    <source>
        <dbReference type="EMBL" id="BCB74666.1"/>
    </source>
</evidence>
<dbReference type="EMBL" id="AP022870">
    <property type="protein sequence ID" value="BCB74666.1"/>
    <property type="molecule type" value="Genomic_DNA"/>
</dbReference>
<gene>
    <name evidence="1" type="ORF">Pflav_010760</name>
</gene>
<reference evidence="1 2" key="1">
    <citation type="submission" date="2020-03" db="EMBL/GenBank/DDBJ databases">
        <title>Whole genome shotgun sequence of Phytohabitans flavus NBRC 107702.</title>
        <authorList>
            <person name="Komaki H."/>
            <person name="Tamura T."/>
        </authorList>
    </citation>
    <scope>NUCLEOTIDE SEQUENCE [LARGE SCALE GENOMIC DNA]</scope>
    <source>
        <strain evidence="1 2">NBRC 107702</strain>
    </source>
</reference>
<organism evidence="1 2">
    <name type="scientific">Phytohabitans flavus</name>
    <dbReference type="NCBI Taxonomy" id="1076124"/>
    <lineage>
        <taxon>Bacteria</taxon>
        <taxon>Bacillati</taxon>
        <taxon>Actinomycetota</taxon>
        <taxon>Actinomycetes</taxon>
        <taxon>Micromonosporales</taxon>
        <taxon>Micromonosporaceae</taxon>
    </lineage>
</organism>
<name>A0A6F8XLH7_9ACTN</name>
<dbReference type="InterPro" id="IPR029063">
    <property type="entry name" value="SAM-dependent_MTases_sf"/>
</dbReference>
<proteinExistence type="predicted"/>
<keyword evidence="2" id="KW-1185">Reference proteome</keyword>
<evidence type="ECO:0000313" key="2">
    <source>
        <dbReference type="Proteomes" id="UP000502508"/>
    </source>
</evidence>
<protein>
    <submittedName>
        <fullName evidence="1">Uncharacterized protein</fullName>
    </submittedName>
</protein>
<dbReference type="Gene3D" id="3.40.50.150">
    <property type="entry name" value="Vaccinia Virus protein VP39"/>
    <property type="match status" value="1"/>
</dbReference>
<dbReference type="AlphaFoldDB" id="A0A6F8XLH7"/>
<dbReference type="KEGG" id="pfla:Pflav_010760"/>
<dbReference type="SUPFAM" id="SSF53335">
    <property type="entry name" value="S-adenosyl-L-methionine-dependent methyltransferases"/>
    <property type="match status" value="1"/>
</dbReference>
<accession>A0A6F8XLH7</accession>